<organism evidence="2 3">
    <name type="scientific">Chloropicon primus</name>
    <dbReference type="NCBI Taxonomy" id="1764295"/>
    <lineage>
        <taxon>Eukaryota</taxon>
        <taxon>Viridiplantae</taxon>
        <taxon>Chlorophyta</taxon>
        <taxon>Chloropicophyceae</taxon>
        <taxon>Chloropicales</taxon>
        <taxon>Chloropicaceae</taxon>
        <taxon>Chloropicon</taxon>
    </lineage>
</organism>
<proteinExistence type="predicted"/>
<evidence type="ECO:0000259" key="1">
    <source>
        <dbReference type="Pfam" id="PF01965"/>
    </source>
</evidence>
<dbReference type="InterPro" id="IPR029062">
    <property type="entry name" value="Class_I_gatase-like"/>
</dbReference>
<name>A0A5B8MS85_9CHLO</name>
<dbReference type="EMBL" id="CP031043">
    <property type="protein sequence ID" value="QDZ23578.1"/>
    <property type="molecule type" value="Genomic_DNA"/>
</dbReference>
<dbReference type="AlphaFoldDB" id="A0A5B8MS85"/>
<dbReference type="SUPFAM" id="SSF52317">
    <property type="entry name" value="Class I glutamine amidotransferase-like"/>
    <property type="match status" value="1"/>
</dbReference>
<dbReference type="Gene3D" id="3.40.50.880">
    <property type="match status" value="1"/>
</dbReference>
<dbReference type="InterPro" id="IPR002818">
    <property type="entry name" value="DJ-1/PfpI"/>
</dbReference>
<dbReference type="InterPro" id="IPR052158">
    <property type="entry name" value="INH-QAR"/>
</dbReference>
<evidence type="ECO:0000313" key="3">
    <source>
        <dbReference type="Proteomes" id="UP000316726"/>
    </source>
</evidence>
<dbReference type="PANTHER" id="PTHR43130:SF15">
    <property type="entry name" value="THIJ_PFPI FAMILY PROTEIN (AFU_ORTHOLOGUE AFUA_5G14240)"/>
    <property type="match status" value="1"/>
</dbReference>
<feature type="domain" description="DJ-1/PfpI" evidence="1">
    <location>
        <begin position="99"/>
        <end position="213"/>
    </location>
</feature>
<dbReference type="OrthoDB" id="531033at2759"/>
<dbReference type="Proteomes" id="UP000316726">
    <property type="component" value="Chromosome 10"/>
</dbReference>
<gene>
    <name evidence="2" type="ORF">A3770_10p60960</name>
</gene>
<keyword evidence="3" id="KW-1185">Reference proteome</keyword>
<sequence>MRRRTCAVVVFEGVELLDVAAPVEILGALGTNHVHLCYVLAHHQDEDEDESSSSFSFSSSCVTTSCLEVSGGCRGPRIVGTHVLASGGRIRRVGTGVVEAPHVVVVPGGKGARELLGDRALQRWLVDACSSEECEVVLTVCTGSWLLAQSGVLDGLRATCNKGALASGAPQRSRPQVDWVRRARWVEHRTAEGKLFVTSSGVSAGGDAALAVVSHLAGEERARGVARDAEWIWNENADDDPFCTAE</sequence>
<accession>A0A5B8MS85</accession>
<dbReference type="Pfam" id="PF01965">
    <property type="entry name" value="DJ-1_PfpI"/>
    <property type="match status" value="1"/>
</dbReference>
<evidence type="ECO:0000313" key="2">
    <source>
        <dbReference type="EMBL" id="QDZ23578.1"/>
    </source>
</evidence>
<protein>
    <recommendedName>
        <fullName evidence="1">DJ-1/PfpI domain-containing protein</fullName>
    </recommendedName>
</protein>
<reference evidence="2 3" key="1">
    <citation type="submission" date="2018-07" db="EMBL/GenBank/DDBJ databases">
        <title>The complete nuclear genome of the prasinophyte Chloropicon primus (CCMP1205).</title>
        <authorList>
            <person name="Pombert J.-F."/>
            <person name="Otis C."/>
            <person name="Turmel M."/>
            <person name="Lemieux C."/>
        </authorList>
    </citation>
    <scope>NUCLEOTIDE SEQUENCE [LARGE SCALE GENOMIC DNA]</scope>
    <source>
        <strain evidence="2 3">CCMP1205</strain>
    </source>
</reference>
<dbReference type="PANTHER" id="PTHR43130">
    <property type="entry name" value="ARAC-FAMILY TRANSCRIPTIONAL REGULATOR"/>
    <property type="match status" value="1"/>
</dbReference>